<dbReference type="InterPro" id="IPR036638">
    <property type="entry name" value="HLH_DNA-bd_sf"/>
</dbReference>
<reference evidence="3 4" key="1">
    <citation type="submission" date="2019-04" db="EMBL/GenBank/DDBJ databases">
        <title>Annotation for the trematode Fasciola gigantica.</title>
        <authorList>
            <person name="Choi Y.-J."/>
        </authorList>
    </citation>
    <scope>NUCLEOTIDE SEQUENCE [LARGE SCALE GENOMIC DNA]</scope>
    <source>
        <strain evidence="3">Uganda_cow_1</strain>
    </source>
</reference>
<accession>A0A504YAQ5</accession>
<evidence type="ECO:0000259" key="2">
    <source>
        <dbReference type="PROSITE" id="PS50888"/>
    </source>
</evidence>
<comment type="caution">
    <text evidence="3">The sequence shown here is derived from an EMBL/GenBank/DDBJ whole genome shotgun (WGS) entry which is preliminary data.</text>
</comment>
<evidence type="ECO:0000313" key="3">
    <source>
        <dbReference type="EMBL" id="TPP58204.1"/>
    </source>
</evidence>
<dbReference type="EMBL" id="SUNJ01012266">
    <property type="protein sequence ID" value="TPP58204.1"/>
    <property type="molecule type" value="Genomic_DNA"/>
</dbReference>
<evidence type="ECO:0000256" key="1">
    <source>
        <dbReference type="SAM" id="MobiDB-lite"/>
    </source>
</evidence>
<protein>
    <recommendedName>
        <fullName evidence="2">BHLH domain-containing protein</fullName>
    </recommendedName>
</protein>
<dbReference type="OrthoDB" id="6233967at2759"/>
<feature type="domain" description="BHLH" evidence="2">
    <location>
        <begin position="42"/>
        <end position="91"/>
    </location>
</feature>
<proteinExistence type="predicted"/>
<name>A0A504YAQ5_FASGI</name>
<dbReference type="GO" id="GO:0046983">
    <property type="term" value="F:protein dimerization activity"/>
    <property type="evidence" value="ECO:0007669"/>
    <property type="project" value="InterPro"/>
</dbReference>
<organism evidence="3 4">
    <name type="scientific">Fasciola gigantica</name>
    <name type="common">Giant liver fluke</name>
    <dbReference type="NCBI Taxonomy" id="46835"/>
    <lineage>
        <taxon>Eukaryota</taxon>
        <taxon>Metazoa</taxon>
        <taxon>Spiralia</taxon>
        <taxon>Lophotrochozoa</taxon>
        <taxon>Platyhelminthes</taxon>
        <taxon>Trematoda</taxon>
        <taxon>Digenea</taxon>
        <taxon>Plagiorchiida</taxon>
        <taxon>Echinostomata</taxon>
        <taxon>Echinostomatoidea</taxon>
        <taxon>Fasciolidae</taxon>
        <taxon>Fasciola</taxon>
    </lineage>
</organism>
<dbReference type="PROSITE" id="PS50888">
    <property type="entry name" value="BHLH"/>
    <property type="match status" value="1"/>
</dbReference>
<feature type="region of interest" description="Disordered" evidence="1">
    <location>
        <begin position="202"/>
        <end position="232"/>
    </location>
</feature>
<dbReference type="Proteomes" id="UP000316759">
    <property type="component" value="Unassembled WGS sequence"/>
</dbReference>
<keyword evidence="4" id="KW-1185">Reference proteome</keyword>
<dbReference type="SUPFAM" id="SSF47459">
    <property type="entry name" value="HLH, helix-loop-helix DNA-binding domain"/>
    <property type="match status" value="1"/>
</dbReference>
<evidence type="ECO:0000313" key="4">
    <source>
        <dbReference type="Proteomes" id="UP000316759"/>
    </source>
</evidence>
<feature type="compositionally biased region" description="Basic and acidic residues" evidence="1">
    <location>
        <begin position="209"/>
        <end position="232"/>
    </location>
</feature>
<sequence length="232" mass="27188">MGSSGTEIYDSKHFDQFIAYCVVHPNENHIFLKSSYRKDISVFCQQKVDAERNRRTEINQRVEQVRHLLGLEEQLTRIQVLKKAADITHELVRNHSNPESVLASTHWLLEPRHLVRMGMTKALIEKYRRQLERRELNRVRELLGAEQKSDISLLDDLIRLFQPLLNSDPKSSSKLVKTSSISPVRRRPLQSIDLNIQNVDRNPAMTKQPPEKFRKTLGDSTSHDSYWRPWEI</sequence>
<gene>
    <name evidence="3" type="ORF">FGIG_11152</name>
</gene>
<dbReference type="InterPro" id="IPR011598">
    <property type="entry name" value="bHLH_dom"/>
</dbReference>
<dbReference type="AlphaFoldDB" id="A0A504YAQ5"/>